<proteinExistence type="predicted"/>
<protein>
    <recommendedName>
        <fullName evidence="1">DUF4942 domain-containing protein</fullName>
    </recommendedName>
</protein>
<dbReference type="OrthoDB" id="9814088at2"/>
<evidence type="ECO:0000259" key="1">
    <source>
        <dbReference type="Pfam" id="PF13708"/>
    </source>
</evidence>
<dbReference type="STRING" id="861298.SAMN04488136_1166"/>
<dbReference type="SUPFAM" id="SSF53335">
    <property type="entry name" value="S-adenosyl-L-methionine-dependent methyltransferases"/>
    <property type="match status" value="1"/>
</dbReference>
<organism evidence="2 3">
    <name type="scientific">Vibrio xiamenensis</name>
    <dbReference type="NCBI Taxonomy" id="861298"/>
    <lineage>
        <taxon>Bacteria</taxon>
        <taxon>Pseudomonadati</taxon>
        <taxon>Pseudomonadota</taxon>
        <taxon>Gammaproteobacteria</taxon>
        <taxon>Vibrionales</taxon>
        <taxon>Vibrionaceae</taxon>
        <taxon>Vibrio</taxon>
    </lineage>
</organism>
<keyword evidence="3" id="KW-1185">Reference proteome</keyword>
<name>A0A1G8CDB4_9VIBR</name>
<evidence type="ECO:0000313" key="3">
    <source>
        <dbReference type="Proteomes" id="UP000198854"/>
    </source>
</evidence>
<dbReference type="Gene3D" id="3.40.50.150">
    <property type="entry name" value="Vaccinia Virus protein VP39"/>
    <property type="match status" value="1"/>
</dbReference>
<accession>A0A1G8CDB4</accession>
<dbReference type="InterPro" id="IPR031339">
    <property type="entry name" value="DUF4942"/>
</dbReference>
<gene>
    <name evidence="2" type="ORF">SAMN04488136_1166</name>
</gene>
<reference evidence="2 3" key="1">
    <citation type="submission" date="2016-10" db="EMBL/GenBank/DDBJ databases">
        <authorList>
            <person name="de Groot N.N."/>
        </authorList>
    </citation>
    <scope>NUCLEOTIDE SEQUENCE [LARGE SCALE GENOMIC DNA]</scope>
    <source>
        <strain evidence="2 3">CGMCC 1.10228</strain>
    </source>
</reference>
<dbReference type="RefSeq" id="WP_093274892.1">
    <property type="nucleotide sequence ID" value="NZ_FNDD01000016.1"/>
</dbReference>
<dbReference type="AlphaFoldDB" id="A0A1G8CDB4"/>
<feature type="domain" description="DUF4942" evidence="1">
    <location>
        <begin position="96"/>
        <end position="274"/>
    </location>
</feature>
<sequence>MQIDIVDFINDHETQPSTSTSLARANYKFDLGNDELNKTSLAINGSSIEREHMRYTQCVEAIDFFYNKKSIINSVFQYVSSDSSRFYPRDKVDALKQLTISSWKSLLHTTGIYDVMPQLRKDEWNNQKDWIEFSEDNIKATLFALLQEQGKFTAEKVEGCFLGLSKAHVTNRPEGFYKRCIFELSYNDYSFIDSRLANIHDLRYLICQLTKREFSFFTEHHTYQLLNRVPKDGQWYEIDGGAWKIRRYLKGTAHIEFHPDIAWQLNSILATIYGAAIPEKHRKPVKVRKAKEVKLRQDLLPLEVISKLADLRPSSGRNKPQNGYSYYFHSYDVDKHLVREMHKVLTLIGGKKQSSGSYLYDYDITNVLSEVIRTGQIPDKFSHQYYPTNEELAQTAVDMLNIGPNELTLEPSAGQGGIAKFLPSDSHLVEVCELNCRILNEKGFENVINDDFIKYAKETTHRYDNIAMNPPFSENRALVHLTAALNLLNYTGCLVAILPASAVNYELPDGFEYSFSKPIENQFEGTSVTVVMLKATRNR</sequence>
<evidence type="ECO:0000313" key="2">
    <source>
        <dbReference type="EMBL" id="SDH43415.1"/>
    </source>
</evidence>
<dbReference type="Pfam" id="PF13708">
    <property type="entry name" value="DUF4942"/>
    <property type="match status" value="1"/>
</dbReference>
<dbReference type="InterPro" id="IPR029063">
    <property type="entry name" value="SAM-dependent_MTases_sf"/>
</dbReference>
<dbReference type="EMBL" id="FNDD01000016">
    <property type="protein sequence ID" value="SDH43415.1"/>
    <property type="molecule type" value="Genomic_DNA"/>
</dbReference>
<dbReference type="Proteomes" id="UP000198854">
    <property type="component" value="Unassembled WGS sequence"/>
</dbReference>